<name>A0A0B7MZR5_9FUNG</name>
<evidence type="ECO:0000313" key="2">
    <source>
        <dbReference type="Proteomes" id="UP000054107"/>
    </source>
</evidence>
<dbReference type="AlphaFoldDB" id="A0A0B7MZR5"/>
<proteinExistence type="predicted"/>
<dbReference type="EMBL" id="LN724574">
    <property type="protein sequence ID" value="CEP10637.1"/>
    <property type="molecule type" value="Genomic_DNA"/>
</dbReference>
<gene>
    <name evidence="1" type="primary">PARPA_04364.1 scaffold 12793</name>
</gene>
<reference evidence="1 2" key="1">
    <citation type="submission" date="2014-09" db="EMBL/GenBank/DDBJ databases">
        <authorList>
            <person name="Ellenberger Sabrina"/>
        </authorList>
    </citation>
    <scope>NUCLEOTIDE SEQUENCE [LARGE SCALE GENOMIC DNA]</scope>
    <source>
        <strain evidence="1 2">CBS 412.66</strain>
    </source>
</reference>
<organism evidence="1 2">
    <name type="scientific">Parasitella parasitica</name>
    <dbReference type="NCBI Taxonomy" id="35722"/>
    <lineage>
        <taxon>Eukaryota</taxon>
        <taxon>Fungi</taxon>
        <taxon>Fungi incertae sedis</taxon>
        <taxon>Mucoromycota</taxon>
        <taxon>Mucoromycotina</taxon>
        <taxon>Mucoromycetes</taxon>
        <taxon>Mucorales</taxon>
        <taxon>Mucorineae</taxon>
        <taxon>Mucoraceae</taxon>
        <taxon>Parasitella</taxon>
    </lineage>
</organism>
<accession>A0A0B7MZR5</accession>
<dbReference type="OrthoDB" id="2260708at2759"/>
<sequence length="264" mass="30110">MISSGPNAGGIALVPKIKLISLATEGLSPFDFQRTQFLTLDSVGLYLPCHVFGHGQLYIALSRVRTPSSMKLTIPDEISEIENQECKFTHNVVYRQVFRLNILPTENLLEHKVEETELINGYLQPMLSPLFHKPEKSQLFLWLNTKTDLKNYDKRPDGGCVLIEKRLLQAIGLNIPAYGFTQHASGASVMFELMKMQCPASLHELPPFCMQLNKLRILQQFYDNYCSETTSNNRKRKSPAHVDLNLDRILKTHQQKHVKPSVDF</sequence>
<evidence type="ECO:0000313" key="1">
    <source>
        <dbReference type="EMBL" id="CEP10637.1"/>
    </source>
</evidence>
<keyword evidence="2" id="KW-1185">Reference proteome</keyword>
<dbReference type="Proteomes" id="UP000054107">
    <property type="component" value="Unassembled WGS sequence"/>
</dbReference>
<protein>
    <submittedName>
        <fullName evidence="1">Uncharacterized protein</fullName>
    </submittedName>
</protein>
<dbReference type="STRING" id="35722.A0A0B7MZR5"/>